<reference evidence="2 3" key="1">
    <citation type="journal article" date="2012" name="Appl. Environ. Microbiol.">
        <title>Short-read sequencing for genomic analysis of the brown rot fungus Fibroporia radiculosa.</title>
        <authorList>
            <person name="Tang J.D."/>
            <person name="Perkins A.D."/>
            <person name="Sonstegard T.S."/>
            <person name="Schroeder S.G."/>
            <person name="Burgess S.C."/>
            <person name="Diehl S.V."/>
        </authorList>
    </citation>
    <scope>NUCLEOTIDE SEQUENCE [LARGE SCALE GENOMIC DNA]</scope>
    <source>
        <strain evidence="2 3">TFFH 294</strain>
    </source>
</reference>
<dbReference type="HOGENOM" id="CLU_1927619_0_0_1"/>
<keyword evidence="3" id="KW-1185">Reference proteome</keyword>
<dbReference type="AlphaFoldDB" id="J4IAQ2"/>
<sequence>MDPECTVHVSSFARSAVQHASSTDGRLSDSQPTMLDQPFQVFWQATSRLLASATISAHAAVSYGSGAIYSGQSSQKGPYVGPRAPSMPAQERQRQTWGSEMLRLSRSSEFEGRRSVRRPRWTSRNPRRVHR</sequence>
<evidence type="ECO:0000256" key="1">
    <source>
        <dbReference type="SAM" id="MobiDB-lite"/>
    </source>
</evidence>
<evidence type="ECO:0000313" key="3">
    <source>
        <dbReference type="Proteomes" id="UP000006352"/>
    </source>
</evidence>
<dbReference type="EMBL" id="HE797110">
    <property type="protein sequence ID" value="CCM03306.1"/>
    <property type="molecule type" value="Genomic_DNA"/>
</dbReference>
<dbReference type="RefSeq" id="XP_012182589.1">
    <property type="nucleotide sequence ID" value="XM_012327199.1"/>
</dbReference>
<organism evidence="2 3">
    <name type="scientific">Fibroporia radiculosa</name>
    <dbReference type="NCBI Taxonomy" id="599839"/>
    <lineage>
        <taxon>Eukaryota</taxon>
        <taxon>Fungi</taxon>
        <taxon>Dikarya</taxon>
        <taxon>Basidiomycota</taxon>
        <taxon>Agaricomycotina</taxon>
        <taxon>Agaricomycetes</taxon>
        <taxon>Polyporales</taxon>
        <taxon>Fibroporiaceae</taxon>
        <taxon>Fibroporia</taxon>
    </lineage>
</organism>
<dbReference type="GeneID" id="24098217"/>
<proteinExistence type="predicted"/>
<feature type="region of interest" description="Disordered" evidence="1">
    <location>
        <begin position="70"/>
        <end position="131"/>
    </location>
</feature>
<accession>J4IAQ2</accession>
<name>J4IAQ2_9APHY</name>
<feature type="compositionally biased region" description="Basic residues" evidence="1">
    <location>
        <begin position="115"/>
        <end position="131"/>
    </location>
</feature>
<dbReference type="Proteomes" id="UP000006352">
    <property type="component" value="Unassembled WGS sequence"/>
</dbReference>
<evidence type="ECO:0000313" key="2">
    <source>
        <dbReference type="EMBL" id="CCM03306.1"/>
    </source>
</evidence>
<gene>
    <name evidence="2" type="ORF">FIBRA_05434</name>
</gene>
<dbReference type="InParanoid" id="J4IAQ2"/>
<protein>
    <submittedName>
        <fullName evidence="2">Uncharacterized protein</fullName>
    </submittedName>
</protein>